<dbReference type="GO" id="GO:0020037">
    <property type="term" value="F:heme binding"/>
    <property type="evidence" value="ECO:0007669"/>
    <property type="project" value="InterPro"/>
</dbReference>
<dbReference type="InterPro" id="IPR009869">
    <property type="entry name" value="HSPRO1_N"/>
</dbReference>
<dbReference type="Proteomes" id="UP001374584">
    <property type="component" value="Unassembled WGS sequence"/>
</dbReference>
<evidence type="ECO:0008006" key="5">
    <source>
        <dbReference type="Google" id="ProtNLM"/>
    </source>
</evidence>
<keyword evidence="4" id="KW-1185">Reference proteome</keyword>
<feature type="domain" description="Nematode resistance protein-like HSPRO1 N-terminal" evidence="2">
    <location>
        <begin position="45"/>
        <end position="230"/>
    </location>
</feature>
<dbReference type="PANTHER" id="PTHR34795:SF2">
    <property type="entry name" value="NEMATODE RESISTANCE HSPRO2-LIKE PROTEIN"/>
    <property type="match status" value="1"/>
</dbReference>
<dbReference type="InterPro" id="IPR038759">
    <property type="entry name" value="HSPRO1/HSPRO2"/>
</dbReference>
<dbReference type="SUPFAM" id="SSF140959">
    <property type="entry name" value="Indolic compounds 2,3-dioxygenase-like"/>
    <property type="match status" value="1"/>
</dbReference>
<dbReference type="GO" id="GO:0006952">
    <property type="term" value="P:defense response"/>
    <property type="evidence" value="ECO:0007669"/>
    <property type="project" value="InterPro"/>
</dbReference>
<sequence length="493" mass="56740">MMVGFQSHPTYPYKYTSILSLQIPYHHNFSNSQNYFFFLSIFPNMVDLDWQTKMVCSNMSPNSTKLSLFQNNIPIPTLQIPLLQNDITAASSPLCAAYDNYLRLPDLRNLWASNHFPDWPNYPILKPALHALEITFRFLATVLSDPRPYVNKRDWTRRLESLASAQVQIIAMLCEDEEQSPETRGKAPVCDVNDFVTAQRRSYSEESLLPRLATWHRSRDVARRILATVECEMMRCTYTLGLGEPNLEGKKVLRYDAVCRPTEIPSLDRTPFDHAENYENRTLHAAQQIVECWTRAGTRLVERLVESVERRALEKAASECHAVERIWKLLAEVEDVHVMMDPEDFLRLKKELGMRRQGETVAFCFRSKEVVELARVCRDLRQKVPEILEVEVDPKGGPGMMEAAMKVYAEKTKGSEKVVVLQGMQAIEVAMKRFFFAYKQVATLLMGSSEADGLTQIFLQPTYFPSLDAAKTFLGYYWENNNNNQKQNLVVPR</sequence>
<dbReference type="EMBL" id="JAYMYR010000003">
    <property type="protein sequence ID" value="KAK7372475.1"/>
    <property type="molecule type" value="Genomic_DNA"/>
</dbReference>
<dbReference type="InterPro" id="IPR037217">
    <property type="entry name" value="Trp/Indoleamine_2_3_dOase-like"/>
</dbReference>
<reference evidence="3 4" key="1">
    <citation type="submission" date="2024-01" db="EMBL/GenBank/DDBJ databases">
        <title>The genomes of 5 underutilized Papilionoideae crops provide insights into root nodulation and disease resistanc.</title>
        <authorList>
            <person name="Jiang F."/>
        </authorList>
    </citation>
    <scope>NUCLEOTIDE SEQUENCE [LARGE SCALE GENOMIC DNA]</scope>
    <source>
        <strain evidence="3">JINMINGXINNONG_FW02</strain>
        <tissue evidence="3">Leaves</tissue>
    </source>
</reference>
<name>A0AAN9NGW4_PHACN</name>
<dbReference type="InterPro" id="IPR009743">
    <property type="entry name" value="Hs1pro-1_C"/>
</dbReference>
<comment type="caution">
    <text evidence="3">The sequence shown here is derived from an EMBL/GenBank/DDBJ whole genome shotgun (WGS) entry which is preliminary data.</text>
</comment>
<dbReference type="PANTHER" id="PTHR34795">
    <property type="entry name" value="NEMATODE RESISTANCE PROTEIN-LIKE HSPRO1"/>
    <property type="match status" value="1"/>
</dbReference>
<protein>
    <recommendedName>
        <fullName evidence="5">Nematode resistance protein-like HSPRO2</fullName>
    </recommendedName>
</protein>
<evidence type="ECO:0000259" key="1">
    <source>
        <dbReference type="Pfam" id="PF07014"/>
    </source>
</evidence>
<gene>
    <name evidence="3" type="ORF">VNO80_05855</name>
</gene>
<feature type="domain" description="Hs1pro-1 C-terminal" evidence="1">
    <location>
        <begin position="233"/>
        <end position="480"/>
    </location>
</feature>
<dbReference type="GO" id="GO:0046872">
    <property type="term" value="F:metal ion binding"/>
    <property type="evidence" value="ECO:0007669"/>
    <property type="project" value="InterPro"/>
</dbReference>
<dbReference type="Pfam" id="PF07014">
    <property type="entry name" value="Hs1pro-1_C"/>
    <property type="match status" value="1"/>
</dbReference>
<dbReference type="Gene3D" id="1.20.58.480">
    <property type="match status" value="1"/>
</dbReference>
<dbReference type="GO" id="GO:0019441">
    <property type="term" value="P:L-tryptophan catabolic process to kynurenine"/>
    <property type="evidence" value="ECO:0007669"/>
    <property type="project" value="InterPro"/>
</dbReference>
<dbReference type="Pfam" id="PF07231">
    <property type="entry name" value="Hs1pro-1_N"/>
    <property type="match status" value="1"/>
</dbReference>
<evidence type="ECO:0000313" key="3">
    <source>
        <dbReference type="EMBL" id="KAK7372475.1"/>
    </source>
</evidence>
<organism evidence="3 4">
    <name type="scientific">Phaseolus coccineus</name>
    <name type="common">Scarlet runner bean</name>
    <name type="synonym">Phaseolus multiflorus</name>
    <dbReference type="NCBI Taxonomy" id="3886"/>
    <lineage>
        <taxon>Eukaryota</taxon>
        <taxon>Viridiplantae</taxon>
        <taxon>Streptophyta</taxon>
        <taxon>Embryophyta</taxon>
        <taxon>Tracheophyta</taxon>
        <taxon>Spermatophyta</taxon>
        <taxon>Magnoliopsida</taxon>
        <taxon>eudicotyledons</taxon>
        <taxon>Gunneridae</taxon>
        <taxon>Pentapetalae</taxon>
        <taxon>rosids</taxon>
        <taxon>fabids</taxon>
        <taxon>Fabales</taxon>
        <taxon>Fabaceae</taxon>
        <taxon>Papilionoideae</taxon>
        <taxon>50 kb inversion clade</taxon>
        <taxon>NPAAA clade</taxon>
        <taxon>indigoferoid/millettioid clade</taxon>
        <taxon>Phaseoleae</taxon>
        <taxon>Phaseolus</taxon>
    </lineage>
</organism>
<evidence type="ECO:0000313" key="4">
    <source>
        <dbReference type="Proteomes" id="UP001374584"/>
    </source>
</evidence>
<dbReference type="AlphaFoldDB" id="A0AAN9NGW4"/>
<evidence type="ECO:0000259" key="2">
    <source>
        <dbReference type="Pfam" id="PF07231"/>
    </source>
</evidence>
<proteinExistence type="predicted"/>
<accession>A0AAN9NGW4</accession>